<proteinExistence type="predicted"/>
<reference evidence="2" key="2">
    <citation type="submission" date="2023-01" db="EMBL/GenBank/DDBJ databases">
        <authorList>
            <person name="Sun Q."/>
            <person name="Evtushenko L."/>
        </authorList>
    </citation>
    <scope>NUCLEOTIDE SEQUENCE</scope>
    <source>
        <strain evidence="2">VKM Ac-2007</strain>
    </source>
</reference>
<dbReference type="Proteomes" id="UP001143474">
    <property type="component" value="Unassembled WGS sequence"/>
</dbReference>
<keyword evidence="3" id="KW-1185">Reference proteome</keyword>
<name>A0A9W6MHM1_9ACTN</name>
<keyword evidence="1" id="KW-0812">Transmembrane</keyword>
<evidence type="ECO:0000313" key="2">
    <source>
        <dbReference type="EMBL" id="GLK14381.1"/>
    </source>
</evidence>
<feature type="transmembrane region" description="Helical" evidence="1">
    <location>
        <begin position="176"/>
        <end position="201"/>
    </location>
</feature>
<evidence type="ECO:0000313" key="3">
    <source>
        <dbReference type="Proteomes" id="UP001143474"/>
    </source>
</evidence>
<gene>
    <name evidence="2" type="ORF">GCM10017600_77930</name>
</gene>
<sequence length="312" mass="34446">MTLALAVENDDLVVEVPEHPPARLPLTGQDRASALLLFGYPGRGRTRYGLAVLDESGLVMLEAPGSRSRREIEAFAEGSGLGFEVRGFATGEEARTALARRSPRWQAVTWRRPPSPVPRLRVPGERSLRPPKGSPRVWWREQLLYGLMWLVLAYGAVFVALVVANMTRPAGDLSRGMGPLGIAALVLAALTAVGAVVIVWIGRRRARHRTADGRVLRRHGEPRCRLVVVHGRLLLETTRRTREIDASRLLLYSAESGVTGLVVGDGLLHLPGRWDPGETERFAVRNGFELETRALSRQEYLDLTARVRDAVP</sequence>
<reference evidence="2" key="1">
    <citation type="journal article" date="2014" name="Int. J. Syst. Evol. Microbiol.">
        <title>Complete genome sequence of Corynebacterium casei LMG S-19264T (=DSM 44701T), isolated from a smear-ripened cheese.</title>
        <authorList>
            <consortium name="US DOE Joint Genome Institute (JGI-PGF)"/>
            <person name="Walter F."/>
            <person name="Albersmeier A."/>
            <person name="Kalinowski J."/>
            <person name="Ruckert C."/>
        </authorList>
    </citation>
    <scope>NUCLEOTIDE SEQUENCE</scope>
    <source>
        <strain evidence="2">VKM Ac-2007</strain>
    </source>
</reference>
<organism evidence="2 3">
    <name type="scientific">Streptosporangium carneum</name>
    <dbReference type="NCBI Taxonomy" id="47481"/>
    <lineage>
        <taxon>Bacteria</taxon>
        <taxon>Bacillati</taxon>
        <taxon>Actinomycetota</taxon>
        <taxon>Actinomycetes</taxon>
        <taxon>Streptosporangiales</taxon>
        <taxon>Streptosporangiaceae</taxon>
        <taxon>Streptosporangium</taxon>
    </lineage>
</organism>
<keyword evidence="1" id="KW-1133">Transmembrane helix</keyword>
<keyword evidence="1" id="KW-0472">Membrane</keyword>
<dbReference type="EMBL" id="BSEV01000031">
    <property type="protein sequence ID" value="GLK14381.1"/>
    <property type="molecule type" value="Genomic_DNA"/>
</dbReference>
<accession>A0A9W6MHM1</accession>
<dbReference type="RefSeq" id="WP_271222619.1">
    <property type="nucleotide sequence ID" value="NZ_BAAAVD010000033.1"/>
</dbReference>
<feature type="transmembrane region" description="Helical" evidence="1">
    <location>
        <begin position="143"/>
        <end position="164"/>
    </location>
</feature>
<comment type="caution">
    <text evidence="2">The sequence shown here is derived from an EMBL/GenBank/DDBJ whole genome shotgun (WGS) entry which is preliminary data.</text>
</comment>
<evidence type="ECO:0000256" key="1">
    <source>
        <dbReference type="SAM" id="Phobius"/>
    </source>
</evidence>
<protein>
    <submittedName>
        <fullName evidence="2">Uncharacterized protein</fullName>
    </submittedName>
</protein>
<dbReference type="AlphaFoldDB" id="A0A9W6MHM1"/>